<feature type="transmembrane region" description="Helical" evidence="5">
    <location>
        <begin position="105"/>
        <end position="127"/>
    </location>
</feature>
<evidence type="ECO:0000259" key="6">
    <source>
        <dbReference type="PROSITE" id="PS50850"/>
    </source>
</evidence>
<feature type="transmembrane region" description="Helical" evidence="5">
    <location>
        <begin position="304"/>
        <end position="326"/>
    </location>
</feature>
<keyword evidence="3 5" id="KW-1133">Transmembrane helix</keyword>
<dbReference type="PROSITE" id="PS50850">
    <property type="entry name" value="MFS"/>
    <property type="match status" value="1"/>
</dbReference>
<dbReference type="EMBL" id="SZZH01000003">
    <property type="protein sequence ID" value="TKV58388.1"/>
    <property type="molecule type" value="Genomic_DNA"/>
</dbReference>
<feature type="transmembrane region" description="Helical" evidence="5">
    <location>
        <begin position="367"/>
        <end position="388"/>
    </location>
</feature>
<dbReference type="AlphaFoldDB" id="A0A4U6QEB5"/>
<dbReference type="GO" id="GO:0022857">
    <property type="term" value="F:transmembrane transporter activity"/>
    <property type="evidence" value="ECO:0007669"/>
    <property type="project" value="InterPro"/>
</dbReference>
<feature type="transmembrane region" description="Helical" evidence="5">
    <location>
        <begin position="211"/>
        <end position="233"/>
    </location>
</feature>
<feature type="transmembrane region" description="Helical" evidence="5">
    <location>
        <begin position="79"/>
        <end position="99"/>
    </location>
</feature>
<feature type="transmembrane region" description="Helical" evidence="5">
    <location>
        <begin position="338"/>
        <end position="361"/>
    </location>
</feature>
<comment type="caution">
    <text evidence="7">The sequence shown here is derived from an EMBL/GenBank/DDBJ whole genome shotgun (WGS) entry which is preliminary data.</text>
</comment>
<accession>A0A4U6QEB5</accession>
<keyword evidence="8" id="KW-1185">Reference proteome</keyword>
<dbReference type="InterPro" id="IPR011701">
    <property type="entry name" value="MFS"/>
</dbReference>
<protein>
    <submittedName>
        <fullName evidence="7">MFS transporter</fullName>
    </submittedName>
</protein>
<dbReference type="RefSeq" id="WP_137450051.1">
    <property type="nucleotide sequence ID" value="NZ_SZZH01000003.1"/>
</dbReference>
<dbReference type="Proteomes" id="UP000306985">
    <property type="component" value="Unassembled WGS sequence"/>
</dbReference>
<evidence type="ECO:0000256" key="4">
    <source>
        <dbReference type="ARBA" id="ARBA00023136"/>
    </source>
</evidence>
<evidence type="ECO:0000256" key="5">
    <source>
        <dbReference type="SAM" id="Phobius"/>
    </source>
</evidence>
<dbReference type="InterPro" id="IPR020846">
    <property type="entry name" value="MFS_dom"/>
</dbReference>
<gene>
    <name evidence="7" type="ORF">FDO65_12510</name>
</gene>
<evidence type="ECO:0000256" key="1">
    <source>
        <dbReference type="ARBA" id="ARBA00004651"/>
    </source>
</evidence>
<dbReference type="Pfam" id="PF07690">
    <property type="entry name" value="MFS_1"/>
    <property type="match status" value="1"/>
</dbReference>
<feature type="transmembrane region" description="Helical" evidence="5">
    <location>
        <begin position="172"/>
        <end position="190"/>
    </location>
</feature>
<feature type="transmembrane region" description="Helical" evidence="5">
    <location>
        <begin position="281"/>
        <end position="298"/>
    </location>
</feature>
<evidence type="ECO:0000313" key="8">
    <source>
        <dbReference type="Proteomes" id="UP000306985"/>
    </source>
</evidence>
<feature type="transmembrane region" description="Helical" evidence="5">
    <location>
        <begin position="148"/>
        <end position="166"/>
    </location>
</feature>
<dbReference type="OrthoDB" id="9180256at2"/>
<proteinExistence type="predicted"/>
<sequence length="418" mass="42733">MFGTYLEVLRLPGALRFTLSGLLARMQLSMAGLGAVMLLSASRGSYAVAGTVAALYAVSAALVGPQVSRLIDSFGQRRIVPLQLAVHLPAVAGLVSFAVFTDLNWPVFVLALFAGSSTPAVGALVRARWSNLLRGSPQLRTAFAWEALIDEFVFIVGPPLATILALQITPSAALIIATIALVTGTVLLITQRSTEPPAAGRSNATSGRPAILLPGVAGITAIFVLLGGIFGSYEVATVAFAKEQGAPAVAGLILALYAVGSLAAGVVYGALTLRAPLSKQFLAATGVLAVVTFPLPLLGQLWLVAAGLFVAGIACSPVLIAGTALLEHIVPSNRLTEAMTWNASGLAVGIAVASPLAGVVIDRHGAAVAYWVTAGCGVLAFAVAAVVYRSLRRADLGAEPTEKVLTGGQPQSLTVEKA</sequence>
<keyword evidence="4 5" id="KW-0472">Membrane</keyword>
<name>A0A4U6QEB5_9ACTN</name>
<comment type="subcellular location">
    <subcellularLocation>
        <location evidence="1">Cell membrane</location>
        <topology evidence="1">Multi-pass membrane protein</topology>
    </subcellularLocation>
</comment>
<dbReference type="PANTHER" id="PTHR23542:SF1">
    <property type="entry name" value="MAJOR FACILITATOR SUPERFAMILY (MFS) PROFILE DOMAIN-CONTAINING PROTEIN"/>
    <property type="match status" value="1"/>
</dbReference>
<dbReference type="GO" id="GO:0005886">
    <property type="term" value="C:plasma membrane"/>
    <property type="evidence" value="ECO:0007669"/>
    <property type="project" value="UniProtKB-SubCell"/>
</dbReference>
<evidence type="ECO:0000313" key="7">
    <source>
        <dbReference type="EMBL" id="TKV58388.1"/>
    </source>
</evidence>
<dbReference type="SUPFAM" id="SSF103473">
    <property type="entry name" value="MFS general substrate transporter"/>
    <property type="match status" value="1"/>
</dbReference>
<organism evidence="7 8">
    <name type="scientific">Nakamurella flava</name>
    <dbReference type="NCBI Taxonomy" id="2576308"/>
    <lineage>
        <taxon>Bacteria</taxon>
        <taxon>Bacillati</taxon>
        <taxon>Actinomycetota</taxon>
        <taxon>Actinomycetes</taxon>
        <taxon>Nakamurellales</taxon>
        <taxon>Nakamurellaceae</taxon>
        <taxon>Nakamurella</taxon>
    </lineage>
</organism>
<feature type="transmembrane region" description="Helical" evidence="5">
    <location>
        <begin position="21"/>
        <end position="40"/>
    </location>
</feature>
<keyword evidence="2 5" id="KW-0812">Transmembrane</keyword>
<dbReference type="Gene3D" id="1.20.1250.20">
    <property type="entry name" value="MFS general substrate transporter like domains"/>
    <property type="match status" value="2"/>
</dbReference>
<dbReference type="InterPro" id="IPR036259">
    <property type="entry name" value="MFS_trans_sf"/>
</dbReference>
<feature type="domain" description="Major facilitator superfamily (MFS) profile" evidence="6">
    <location>
        <begin position="211"/>
        <end position="418"/>
    </location>
</feature>
<evidence type="ECO:0000256" key="2">
    <source>
        <dbReference type="ARBA" id="ARBA00022692"/>
    </source>
</evidence>
<evidence type="ECO:0000256" key="3">
    <source>
        <dbReference type="ARBA" id="ARBA00022989"/>
    </source>
</evidence>
<feature type="transmembrane region" description="Helical" evidence="5">
    <location>
        <begin position="46"/>
        <end position="67"/>
    </location>
</feature>
<feature type="transmembrane region" description="Helical" evidence="5">
    <location>
        <begin position="245"/>
        <end position="269"/>
    </location>
</feature>
<reference evidence="7 8" key="1">
    <citation type="submission" date="2019-05" db="EMBL/GenBank/DDBJ databases">
        <title>Nakamurella sp. N5BH11, whole genome shotgun sequence.</title>
        <authorList>
            <person name="Tuo L."/>
        </authorList>
    </citation>
    <scope>NUCLEOTIDE SEQUENCE [LARGE SCALE GENOMIC DNA]</scope>
    <source>
        <strain evidence="7 8">N5BH11</strain>
    </source>
</reference>
<dbReference type="PANTHER" id="PTHR23542">
    <property type="match status" value="1"/>
</dbReference>